<dbReference type="AlphaFoldDB" id="A0A6J6I4J5"/>
<dbReference type="GO" id="GO:0008324">
    <property type="term" value="F:monoatomic cation transmembrane transporter activity"/>
    <property type="evidence" value="ECO:0007669"/>
    <property type="project" value="InterPro"/>
</dbReference>
<dbReference type="Gene3D" id="1.20.1530.20">
    <property type="match status" value="1"/>
</dbReference>
<dbReference type="NCBIfam" id="NF003715">
    <property type="entry name" value="PRK05326.1-2"/>
    <property type="match status" value="1"/>
</dbReference>
<evidence type="ECO:0000256" key="3">
    <source>
        <dbReference type="ARBA" id="ARBA00022449"/>
    </source>
</evidence>
<feature type="transmembrane region" description="Helical" evidence="9">
    <location>
        <begin position="266"/>
        <end position="288"/>
    </location>
</feature>
<evidence type="ECO:0000313" key="12">
    <source>
        <dbReference type="EMBL" id="CAB4893958.1"/>
    </source>
</evidence>
<accession>A0A6J6I4J5</accession>
<dbReference type="InterPro" id="IPR038770">
    <property type="entry name" value="Na+/solute_symporter_sf"/>
</dbReference>
<evidence type="ECO:0000256" key="1">
    <source>
        <dbReference type="ARBA" id="ARBA00004651"/>
    </source>
</evidence>
<dbReference type="NCBIfam" id="NF003716">
    <property type="entry name" value="PRK05326.1-3"/>
    <property type="match status" value="1"/>
</dbReference>
<feature type="transmembrane region" description="Helical" evidence="9">
    <location>
        <begin position="120"/>
        <end position="140"/>
    </location>
</feature>
<dbReference type="GO" id="GO:0015297">
    <property type="term" value="F:antiporter activity"/>
    <property type="evidence" value="ECO:0007669"/>
    <property type="project" value="UniProtKB-KW"/>
</dbReference>
<name>A0A6J6I4J5_9ZZZZ</name>
<dbReference type="Pfam" id="PF00999">
    <property type="entry name" value="Na_H_Exchanger"/>
    <property type="match status" value="1"/>
</dbReference>
<dbReference type="EMBL" id="CAEZVB010000017">
    <property type="protein sequence ID" value="CAB4618354.1"/>
    <property type="molecule type" value="Genomic_DNA"/>
</dbReference>
<feature type="transmembrane region" description="Helical" evidence="9">
    <location>
        <begin position="89"/>
        <end position="114"/>
    </location>
</feature>
<dbReference type="PANTHER" id="PTHR32507:SF7">
    <property type="entry name" value="K(+)_H(+) ANTIPORTER NHAP2"/>
    <property type="match status" value="1"/>
</dbReference>
<evidence type="ECO:0000256" key="4">
    <source>
        <dbReference type="ARBA" id="ARBA00022475"/>
    </source>
</evidence>
<dbReference type="InterPro" id="IPR006037">
    <property type="entry name" value="RCK_C"/>
</dbReference>
<dbReference type="InterPro" id="IPR036721">
    <property type="entry name" value="RCK_C_sf"/>
</dbReference>
<proteinExistence type="predicted"/>
<dbReference type="Pfam" id="PF02080">
    <property type="entry name" value="TrkA_C"/>
    <property type="match status" value="1"/>
</dbReference>
<feature type="transmembrane region" description="Helical" evidence="9">
    <location>
        <begin position="183"/>
        <end position="205"/>
    </location>
</feature>
<dbReference type="GO" id="GO:0005886">
    <property type="term" value="C:plasma membrane"/>
    <property type="evidence" value="ECO:0007669"/>
    <property type="project" value="UniProtKB-SubCell"/>
</dbReference>
<dbReference type="SUPFAM" id="SSF116726">
    <property type="entry name" value="TrkA C-terminal domain-like"/>
    <property type="match status" value="1"/>
</dbReference>
<keyword evidence="3" id="KW-0050">Antiport</keyword>
<keyword evidence="8 9" id="KW-0472">Membrane</keyword>
<gene>
    <name evidence="11" type="ORF">UFOPK1908_00560</name>
    <name evidence="12" type="ORF">UFOPK3576_00076</name>
</gene>
<reference evidence="11" key="1">
    <citation type="submission" date="2020-05" db="EMBL/GenBank/DDBJ databases">
        <authorList>
            <person name="Chiriac C."/>
            <person name="Salcher M."/>
            <person name="Ghai R."/>
            <person name="Kavagutti S V."/>
        </authorList>
    </citation>
    <scope>NUCLEOTIDE SEQUENCE</scope>
</reference>
<keyword evidence="7" id="KW-0406">Ion transport</keyword>
<keyword evidence="2" id="KW-0813">Transport</keyword>
<evidence type="ECO:0000313" key="11">
    <source>
        <dbReference type="EMBL" id="CAB4618354.1"/>
    </source>
</evidence>
<dbReference type="GO" id="GO:0006813">
    <property type="term" value="P:potassium ion transport"/>
    <property type="evidence" value="ECO:0007669"/>
    <property type="project" value="InterPro"/>
</dbReference>
<feature type="transmembrane region" description="Helical" evidence="9">
    <location>
        <begin position="6"/>
        <end position="28"/>
    </location>
</feature>
<dbReference type="PROSITE" id="PS51202">
    <property type="entry name" value="RCK_C"/>
    <property type="match status" value="1"/>
</dbReference>
<keyword evidence="6 9" id="KW-1133">Transmembrane helix</keyword>
<dbReference type="Gene3D" id="3.30.70.1450">
    <property type="entry name" value="Regulator of K+ conductance, C-terminal domain"/>
    <property type="match status" value="1"/>
</dbReference>
<evidence type="ECO:0000256" key="9">
    <source>
        <dbReference type="SAM" id="Phobius"/>
    </source>
</evidence>
<comment type="subcellular location">
    <subcellularLocation>
        <location evidence="1">Cell membrane</location>
        <topology evidence="1">Multi-pass membrane protein</topology>
    </subcellularLocation>
</comment>
<evidence type="ECO:0000256" key="7">
    <source>
        <dbReference type="ARBA" id="ARBA00023065"/>
    </source>
</evidence>
<feature type="domain" description="RCK C-terminal" evidence="10">
    <location>
        <begin position="401"/>
        <end position="482"/>
    </location>
</feature>
<feature type="transmembrane region" description="Helical" evidence="9">
    <location>
        <begin position="225"/>
        <end position="254"/>
    </location>
</feature>
<evidence type="ECO:0000256" key="2">
    <source>
        <dbReference type="ARBA" id="ARBA00022448"/>
    </source>
</evidence>
<organism evidence="11">
    <name type="scientific">freshwater metagenome</name>
    <dbReference type="NCBI Taxonomy" id="449393"/>
    <lineage>
        <taxon>unclassified sequences</taxon>
        <taxon>metagenomes</taxon>
        <taxon>ecological metagenomes</taxon>
    </lineage>
</organism>
<evidence type="ECO:0000256" key="5">
    <source>
        <dbReference type="ARBA" id="ARBA00022692"/>
    </source>
</evidence>
<dbReference type="GO" id="GO:1902600">
    <property type="term" value="P:proton transmembrane transport"/>
    <property type="evidence" value="ECO:0007669"/>
    <property type="project" value="InterPro"/>
</dbReference>
<keyword evidence="5 9" id="KW-0812">Transmembrane</keyword>
<dbReference type="PANTHER" id="PTHR32507">
    <property type="entry name" value="NA(+)/H(+) ANTIPORTER 1"/>
    <property type="match status" value="1"/>
</dbReference>
<dbReference type="InterPro" id="IPR006153">
    <property type="entry name" value="Cation/H_exchanger_TM"/>
</dbReference>
<feature type="transmembrane region" description="Helical" evidence="9">
    <location>
        <begin position="332"/>
        <end position="359"/>
    </location>
</feature>
<protein>
    <submittedName>
        <fullName evidence="11">Unannotated protein</fullName>
    </submittedName>
</protein>
<evidence type="ECO:0000256" key="8">
    <source>
        <dbReference type="ARBA" id="ARBA00023136"/>
    </source>
</evidence>
<feature type="transmembrane region" description="Helical" evidence="9">
    <location>
        <begin position="59"/>
        <end position="77"/>
    </location>
</feature>
<feature type="transmembrane region" description="Helical" evidence="9">
    <location>
        <begin position="294"/>
        <end position="312"/>
    </location>
</feature>
<sequence length="524" mass="55313">MTLESLAPALLVGAIIVLVSILGVRFAGKLGVSGLLLYLGLGLFLGTFVDVLNFHDAELAAVLGYVALILILAQGGLTTRVSELRPVLWPAITLATIGVLASIAVVAVPLIALTEMSSQNALLLAAVLAATDAAAVFSVLRKLKLSPRLRTVLEGEAGFNDAPVVVLVSVVAGGTFENSSWSFVVFMIIVELVGGVVIGVAAGYASRWVLPRLALPAVGLYPIAAMAMLIAAFAFADFIHVSGFMAVYVAAVFIGSAAKLPHRRSIIGFADGLAWISEIGLFVMLGLLADVHRLPAAFGIAAIAGLALVLVARPLSSFVSLTPFRWGLRERIFVGVAGLRGAVPIVFAAIPLGLAVVGAEQVFDATLIVVIVLLLVQTPLLPVLARKLRLELPDEAFELDLESAPLDAMNAVVLALDVPQSSGLVGVFITELRLPKGAVVSLIVRDSEPMSIDDNSRLRANDQVLVVCPGDVRNATEERLRIVAKDGKLAMWLHEPDVVKGKKDKASWSRVMTDKTKAIFSRDQ</sequence>
<evidence type="ECO:0000259" key="10">
    <source>
        <dbReference type="PROSITE" id="PS51202"/>
    </source>
</evidence>
<feature type="transmembrane region" description="Helical" evidence="9">
    <location>
        <begin position="35"/>
        <end position="53"/>
    </location>
</feature>
<keyword evidence="4" id="KW-1003">Cell membrane</keyword>
<dbReference type="EMBL" id="CAFBMO010000002">
    <property type="protein sequence ID" value="CAB4893958.1"/>
    <property type="molecule type" value="Genomic_DNA"/>
</dbReference>
<evidence type="ECO:0000256" key="6">
    <source>
        <dbReference type="ARBA" id="ARBA00022989"/>
    </source>
</evidence>
<feature type="transmembrane region" description="Helical" evidence="9">
    <location>
        <begin position="365"/>
        <end position="385"/>
    </location>
</feature>